<evidence type="ECO:0000313" key="4">
    <source>
        <dbReference type="Proteomes" id="UP000317893"/>
    </source>
</evidence>
<dbReference type="SUPFAM" id="SSF55154">
    <property type="entry name" value="CYTH-like phosphatases"/>
    <property type="match status" value="1"/>
</dbReference>
<sequence>MSRAARPTAILERELTLAVPDGVVLPDLDAVRGTRRGGVRVHDLHATYVDSPTWALLRRGLTLRRRTGGDDAGWHLKVPSSGARPGGAGGGGGAHGLVSRDEHHEPVAARSQAVPRGLRRLVTALVLDEPLGPVAVLDTHRVAVPLLDETGRRWATLTDDTVTAHRERARHGDDPEVVTWREWEVELAEGGPGEGAADEDGARLDALVAALRGAGATDSPTTSKLRRAVGDLPLPQPWTGRPRSAHELAALRVGDLVERLRAEDLRWRTADPAVRERPDGPSVHRFRTTVRRLRSLLRTYGAALDPGRHDDPHGPLAHVGAELRWLGAELGALRDAEVLRTRLHADLRAGTDEGGDPRPVVLAVTGLVDDVLGERRAVAARRVDRALASARYRALLAALDELAVPPRPEDDDAAAVRHEVARLVRRDVRRLGRAVDAAGATAPGAGRDTALHEARKKAKRLRYAADAARPVLGGRAARLSRRARAVQEALGEHQDAVVARAAVRDLLAAVPRSPRLAAPGAAARAGFLLGRLDGEQRVAARDAVAAYDVARRRLPRHPKRLLGT</sequence>
<dbReference type="InterPro" id="IPR007899">
    <property type="entry name" value="CHAD_dom"/>
</dbReference>
<feature type="compositionally biased region" description="Gly residues" evidence="1">
    <location>
        <begin position="84"/>
        <end position="95"/>
    </location>
</feature>
<dbReference type="PANTHER" id="PTHR39339:SF1">
    <property type="entry name" value="CHAD DOMAIN-CONTAINING PROTEIN"/>
    <property type="match status" value="1"/>
</dbReference>
<dbReference type="InterPro" id="IPR038186">
    <property type="entry name" value="CHAD_dom_sf"/>
</dbReference>
<feature type="compositionally biased region" description="Basic and acidic residues" evidence="1">
    <location>
        <begin position="98"/>
        <end position="107"/>
    </location>
</feature>
<reference evidence="3 4" key="1">
    <citation type="submission" date="2019-06" db="EMBL/GenBank/DDBJ databases">
        <title>Sequencing the genomes of 1000 actinobacteria strains.</title>
        <authorList>
            <person name="Klenk H.-P."/>
        </authorList>
    </citation>
    <scope>NUCLEOTIDE SEQUENCE [LARGE SCALE GENOMIC DNA]</scope>
    <source>
        <strain evidence="3 4">DSM 18607</strain>
    </source>
</reference>
<dbReference type="CDD" id="cd07374">
    <property type="entry name" value="CYTH-like_Pase"/>
    <property type="match status" value="1"/>
</dbReference>
<gene>
    <name evidence="3" type="ORF">FB458_0871</name>
</gene>
<dbReference type="EMBL" id="VFMN01000001">
    <property type="protein sequence ID" value="TQJ07802.1"/>
    <property type="molecule type" value="Genomic_DNA"/>
</dbReference>
<feature type="domain" description="CHAD" evidence="2">
    <location>
        <begin position="249"/>
        <end position="553"/>
    </location>
</feature>
<dbReference type="Gene3D" id="1.40.20.10">
    <property type="entry name" value="CHAD domain"/>
    <property type="match status" value="1"/>
</dbReference>
<dbReference type="SMART" id="SM01118">
    <property type="entry name" value="CYTH"/>
    <property type="match status" value="1"/>
</dbReference>
<evidence type="ECO:0000313" key="3">
    <source>
        <dbReference type="EMBL" id="TQJ07802.1"/>
    </source>
</evidence>
<organism evidence="3 4">
    <name type="scientific">Lapillicoccus jejuensis</name>
    <dbReference type="NCBI Taxonomy" id="402171"/>
    <lineage>
        <taxon>Bacteria</taxon>
        <taxon>Bacillati</taxon>
        <taxon>Actinomycetota</taxon>
        <taxon>Actinomycetes</taxon>
        <taxon>Micrococcales</taxon>
        <taxon>Intrasporangiaceae</taxon>
        <taxon>Lapillicoccus</taxon>
    </lineage>
</organism>
<dbReference type="SMART" id="SM00880">
    <property type="entry name" value="CHAD"/>
    <property type="match status" value="1"/>
</dbReference>
<feature type="region of interest" description="Disordered" evidence="1">
    <location>
        <begin position="68"/>
        <end position="112"/>
    </location>
</feature>
<keyword evidence="4" id="KW-1185">Reference proteome</keyword>
<comment type="caution">
    <text evidence="3">The sequence shown here is derived from an EMBL/GenBank/DDBJ whole genome shotgun (WGS) entry which is preliminary data.</text>
</comment>
<name>A0A542DXI2_9MICO</name>
<dbReference type="InterPro" id="IPR023577">
    <property type="entry name" value="CYTH_domain"/>
</dbReference>
<evidence type="ECO:0000256" key="1">
    <source>
        <dbReference type="SAM" id="MobiDB-lite"/>
    </source>
</evidence>
<dbReference type="PROSITE" id="PS51708">
    <property type="entry name" value="CHAD"/>
    <property type="match status" value="1"/>
</dbReference>
<dbReference type="Proteomes" id="UP000317893">
    <property type="component" value="Unassembled WGS sequence"/>
</dbReference>
<evidence type="ECO:0000259" key="2">
    <source>
        <dbReference type="PROSITE" id="PS51708"/>
    </source>
</evidence>
<dbReference type="Gene3D" id="2.40.320.10">
    <property type="entry name" value="Hypothetical Protein Pfu-838710-001"/>
    <property type="match status" value="1"/>
</dbReference>
<dbReference type="RefSeq" id="WP_170185561.1">
    <property type="nucleotide sequence ID" value="NZ_BAAAPR010000017.1"/>
</dbReference>
<dbReference type="Pfam" id="PF05235">
    <property type="entry name" value="CHAD"/>
    <property type="match status" value="1"/>
</dbReference>
<dbReference type="InterPro" id="IPR033469">
    <property type="entry name" value="CYTH-like_dom_sf"/>
</dbReference>
<accession>A0A542DXI2</accession>
<dbReference type="PANTHER" id="PTHR39339">
    <property type="entry name" value="SLR1444 PROTEIN"/>
    <property type="match status" value="1"/>
</dbReference>
<dbReference type="AlphaFoldDB" id="A0A542DXI2"/>
<proteinExistence type="predicted"/>
<dbReference type="Pfam" id="PF01928">
    <property type="entry name" value="CYTH"/>
    <property type="match status" value="1"/>
</dbReference>
<protein>
    <submittedName>
        <fullName evidence="3">CHAD domain-containing protein</fullName>
    </submittedName>
</protein>